<feature type="transmembrane region" description="Helical" evidence="1">
    <location>
        <begin position="198"/>
        <end position="226"/>
    </location>
</feature>
<dbReference type="PANTHER" id="PTHR34219">
    <property type="entry name" value="IRON-REGULATED INNER MEMBRANE PROTEIN-RELATED"/>
    <property type="match status" value="1"/>
</dbReference>
<dbReference type="RefSeq" id="WP_094832381.1">
    <property type="nucleotide sequence ID" value="NZ_NEVR01000004.1"/>
</dbReference>
<evidence type="ECO:0000313" key="2">
    <source>
        <dbReference type="EMBL" id="OZI58641.1"/>
    </source>
</evidence>
<name>A0ABX4EVZ0_9BORD</name>
<feature type="transmembrane region" description="Helical" evidence="1">
    <location>
        <begin position="409"/>
        <end position="428"/>
    </location>
</feature>
<comment type="caution">
    <text evidence="2">The sequence shown here is derived from an EMBL/GenBank/DDBJ whole genome shotgun (WGS) entry which is preliminary data.</text>
</comment>
<feature type="transmembrane region" description="Helical" evidence="1">
    <location>
        <begin position="466"/>
        <end position="484"/>
    </location>
</feature>
<gene>
    <name evidence="2" type="ORF">CAL27_18315</name>
</gene>
<dbReference type="InterPro" id="IPR005625">
    <property type="entry name" value="PepSY-ass_TM"/>
</dbReference>
<reference evidence="2 3" key="1">
    <citation type="submission" date="2017-05" db="EMBL/GenBank/DDBJ databases">
        <title>Complete and WGS of Bordetella genogroups.</title>
        <authorList>
            <person name="Spilker T."/>
            <person name="Lipuma J."/>
        </authorList>
    </citation>
    <scope>NUCLEOTIDE SEQUENCE [LARGE SCALE GENOMIC DNA]</scope>
    <source>
        <strain evidence="2 3">AU9795</strain>
    </source>
</reference>
<feature type="transmembrane region" description="Helical" evidence="1">
    <location>
        <begin position="12"/>
        <end position="36"/>
    </location>
</feature>
<proteinExistence type="predicted"/>
<sequence>MKSTFRQCMAWLHTWAGLLTGWVLFFVFVTGTAGYVDDEITRWMQPELPAPVAPSASPDAAHMLAGALARLAATAPPARSWTITLPHQSLEPRGWQGLSVAWEALPQAGQRRAARGREALDPVTAAPLPRVEARATGGGEVLYRMHYLLHYLPYGTGIKAVGICTMLMLLAVVTGVITHKKIFADFFTFRPGKGQRSWLDAHNVVSVLSLPFFLMITYSGLVFFAITYLPAPLEVVYGGSAAERQAYVDESRGPARRYAPVEAPQVSLAALVRRIEAQGPGVRVASLQLVRPQGEPAYIDVRLAPGPPHGLRAVPARYGARDGAPLASDPDNTTARVRGTLFDLHEGLYAQGVLRVLYVVSGLLGCAVIGTGLVLWTAKRQQQHARRADSAPRTGADRFDAGALRLVEALNAGTLVGLPLGLAGYFWANRLLPVTLAGRADWEVHCLFLVWGAALLYAALQPIRRVWLTLSWLTVAAYAALPALNALTTDRHLGRTLPQGDWDLAGFDLSMLGLAAGFAWLARRLGRRWRVARATTGAKRGGAAA</sequence>
<keyword evidence="1" id="KW-1133">Transmembrane helix</keyword>
<keyword evidence="1" id="KW-0472">Membrane</keyword>
<protein>
    <submittedName>
        <fullName evidence="2">Peptidase</fullName>
    </submittedName>
</protein>
<evidence type="ECO:0000256" key="1">
    <source>
        <dbReference type="SAM" id="Phobius"/>
    </source>
</evidence>
<dbReference type="Pfam" id="PF03929">
    <property type="entry name" value="PepSY_TM"/>
    <property type="match status" value="1"/>
</dbReference>
<accession>A0ABX4EVZ0</accession>
<dbReference type="Proteomes" id="UP000216354">
    <property type="component" value="Unassembled WGS sequence"/>
</dbReference>
<dbReference type="PANTHER" id="PTHR34219:SF4">
    <property type="entry name" value="PEPSY DOMAIN-CONTAINING PROTEIN"/>
    <property type="match status" value="1"/>
</dbReference>
<dbReference type="EMBL" id="NEVR01000004">
    <property type="protein sequence ID" value="OZI58641.1"/>
    <property type="molecule type" value="Genomic_DNA"/>
</dbReference>
<feature type="transmembrane region" description="Helical" evidence="1">
    <location>
        <begin position="151"/>
        <end position="177"/>
    </location>
</feature>
<keyword evidence="3" id="KW-1185">Reference proteome</keyword>
<feature type="transmembrane region" description="Helical" evidence="1">
    <location>
        <begin position="356"/>
        <end position="378"/>
    </location>
</feature>
<keyword evidence="1" id="KW-0812">Transmembrane</keyword>
<organism evidence="2 3">
    <name type="scientific">Bordetella genomosp. 1</name>
    <dbReference type="NCBI Taxonomy" id="1395607"/>
    <lineage>
        <taxon>Bacteria</taxon>
        <taxon>Pseudomonadati</taxon>
        <taxon>Pseudomonadota</taxon>
        <taxon>Betaproteobacteria</taxon>
        <taxon>Burkholderiales</taxon>
        <taxon>Alcaligenaceae</taxon>
        <taxon>Bordetella</taxon>
    </lineage>
</organism>
<feature type="transmembrane region" description="Helical" evidence="1">
    <location>
        <begin position="440"/>
        <end position="459"/>
    </location>
</feature>
<evidence type="ECO:0000313" key="3">
    <source>
        <dbReference type="Proteomes" id="UP000216354"/>
    </source>
</evidence>
<feature type="transmembrane region" description="Helical" evidence="1">
    <location>
        <begin position="504"/>
        <end position="522"/>
    </location>
</feature>